<proteinExistence type="predicted"/>
<evidence type="ECO:0000313" key="3">
    <source>
        <dbReference type="EMBL" id="KAF1020630.1"/>
    </source>
</evidence>
<dbReference type="AlphaFoldDB" id="A0A833PAD8"/>
<name>A0A833PAD8_ACIBZ</name>
<evidence type="ECO:0000256" key="1">
    <source>
        <dbReference type="SAM" id="MobiDB-lite"/>
    </source>
</evidence>
<feature type="region of interest" description="Disordered" evidence="1">
    <location>
        <begin position="1"/>
        <end position="21"/>
    </location>
</feature>
<comment type="caution">
    <text evidence="3">The sequence shown here is derived from an EMBL/GenBank/DDBJ whole genome shotgun (WGS) entry which is preliminary data.</text>
</comment>
<evidence type="ECO:0000313" key="4">
    <source>
        <dbReference type="Proteomes" id="UP000490535"/>
    </source>
</evidence>
<dbReference type="Pfam" id="PF18013">
    <property type="entry name" value="Phage_lysozyme2"/>
    <property type="match status" value="1"/>
</dbReference>
<accession>A0A833PAD8</accession>
<protein>
    <recommendedName>
        <fullName evidence="2">Phage tail lysozyme domain-containing protein</fullName>
    </recommendedName>
</protein>
<sequence length="328" mass="36616">MAKFAENADQPNIQLKNADIPPNGNALTKLSNDIKNITQTGVNAVVNVATMAQNVVKDSVVSETSLKTKDGRRLSVFKAFIKARFSKNQAMALTAEVGRENEYNPDTMFGTHSDAGNSKQNLGFFSWQGERKEKLIKYLKSKNLLDNTGHMLKTQESLKAMAEFAKSEIYGIKRYSKTKELFESSPNANPEHYAKTLGKNYIVWAYGQDRINNGKTKFDWKAHDQRRRGNLEKLKGQVDNTHQLAFPNNPKDFAKFAENSSIPNINPHKSQITNSNMSSSSVTINQNFKTDMTLNGVSSPVESANAVKRQHKNELAIMARNAKSLLIG</sequence>
<dbReference type="Gene3D" id="1.10.530.10">
    <property type="match status" value="1"/>
</dbReference>
<dbReference type="InterPro" id="IPR041219">
    <property type="entry name" value="Phage_lysozyme2"/>
</dbReference>
<dbReference type="EMBL" id="WNDP01000119">
    <property type="protein sequence ID" value="KAF1020630.1"/>
    <property type="molecule type" value="Genomic_DNA"/>
</dbReference>
<evidence type="ECO:0000259" key="2">
    <source>
        <dbReference type="Pfam" id="PF18013"/>
    </source>
</evidence>
<dbReference type="Proteomes" id="UP000490535">
    <property type="component" value="Unassembled WGS sequence"/>
</dbReference>
<feature type="domain" description="Phage tail lysozyme" evidence="2">
    <location>
        <begin position="74"/>
        <end position="205"/>
    </location>
</feature>
<organism evidence="3 4">
    <name type="scientific">Acinetobacter bereziniae</name>
    <name type="common">Acinetobacter genomosp. 10</name>
    <dbReference type="NCBI Taxonomy" id="106648"/>
    <lineage>
        <taxon>Bacteria</taxon>
        <taxon>Pseudomonadati</taxon>
        <taxon>Pseudomonadota</taxon>
        <taxon>Gammaproteobacteria</taxon>
        <taxon>Moraxellales</taxon>
        <taxon>Moraxellaceae</taxon>
        <taxon>Acinetobacter</taxon>
    </lineage>
</organism>
<gene>
    <name evidence="3" type="ORF">GAK29_03597</name>
</gene>
<reference evidence="4" key="1">
    <citation type="journal article" date="2020" name="MBio">
        <title>Horizontal gene transfer to a defensive symbiont with a reduced genome amongst a multipartite beetle microbiome.</title>
        <authorList>
            <person name="Waterworth S.C."/>
            <person name="Florez L.V."/>
            <person name="Rees E.R."/>
            <person name="Hertweck C."/>
            <person name="Kaltenpoth M."/>
            <person name="Kwan J.C."/>
        </authorList>
    </citation>
    <scope>NUCLEOTIDE SEQUENCE [LARGE SCALE GENOMIC DNA]</scope>
</reference>